<name>A0A7S1B151_NOCSC</name>
<feature type="transmembrane region" description="Helical" evidence="11">
    <location>
        <begin position="292"/>
        <end position="320"/>
    </location>
</feature>
<feature type="transmembrane region" description="Helical" evidence="11">
    <location>
        <begin position="83"/>
        <end position="105"/>
    </location>
</feature>
<dbReference type="GO" id="GO:0031419">
    <property type="term" value="F:cobalamin binding"/>
    <property type="evidence" value="ECO:0007669"/>
    <property type="project" value="UniProtKB-KW"/>
</dbReference>
<dbReference type="GO" id="GO:0005765">
    <property type="term" value="C:lysosomal membrane"/>
    <property type="evidence" value="ECO:0007669"/>
    <property type="project" value="UniProtKB-SubCell"/>
</dbReference>
<evidence type="ECO:0000256" key="3">
    <source>
        <dbReference type="ARBA" id="ARBA00022448"/>
    </source>
</evidence>
<feature type="transmembrane region" description="Helical" evidence="11">
    <location>
        <begin position="363"/>
        <end position="394"/>
    </location>
</feature>
<feature type="coiled-coil region" evidence="10">
    <location>
        <begin position="212"/>
        <end position="239"/>
    </location>
</feature>
<sequence>MTPYPWIVLAVALLALLLLGFVLYHFYTDPTETYPLAMYTVMVSLSVSFLCTLLIPIDIYVISEGDITSETLHVRVSREMVQTAYLTLFSSMLIVAFFLVPYAYFYGEERGDIGDELDRFMRAKSALRSTGFFVSFVIMLFFLGLNFRPGHTESLNNLDAVKWVDDLLDVDHGGLNAVSFCIACITCLGLVGWAIYTAYGMAVMPFDWLRRRQSATEQRQELESSIAVIREKHRRIQSKYAEDPGGNLDLARVKAADRKELNKLQREQKHLSHYNYQLQELEQKAGTLIPQLLLFLVPFRFMVGVVMLFTSLLVAGSMALTLGDRMLHSTCGWSCGFAMSGSTYFNPTDEILLYFSHWFPLDFIVLGFLVLYAFGSSLYGVVSLGLRILCFHIFTLRPRKSQPQALLMLCNVLSHILLAMCTVLLTLAPDYTSFGVQAAPVGTNAVDHRCSLERNTDEPVGSTRCQISVISKFFTRIAIAMPLFPVLYFFANTTFVLVFSVFFLRLALQDRPELVDTTHDEIDEEEVGLLSLS</sequence>
<dbReference type="EMBL" id="HBFQ01064078">
    <property type="protein sequence ID" value="CAD8871058.1"/>
    <property type="molecule type" value="Transcribed_RNA"/>
</dbReference>
<accession>A0A7S1B151</accession>
<comment type="subcellular location">
    <subcellularLocation>
        <location evidence="1">Lysosome membrane</location>
        <topology evidence="1">Multi-pass membrane protein</topology>
    </subcellularLocation>
</comment>
<evidence type="ECO:0000256" key="8">
    <source>
        <dbReference type="ARBA" id="ARBA00023228"/>
    </source>
</evidence>
<evidence type="ECO:0000256" key="11">
    <source>
        <dbReference type="SAM" id="Phobius"/>
    </source>
</evidence>
<keyword evidence="7 11" id="KW-0472">Membrane</keyword>
<comment type="similarity">
    <text evidence="2">Belongs to the LIMR family. LMBRD1 subfamily.</text>
</comment>
<reference evidence="12" key="1">
    <citation type="submission" date="2021-01" db="EMBL/GenBank/DDBJ databases">
        <authorList>
            <person name="Corre E."/>
            <person name="Pelletier E."/>
            <person name="Niang G."/>
            <person name="Scheremetjew M."/>
            <person name="Finn R."/>
            <person name="Kale V."/>
            <person name="Holt S."/>
            <person name="Cochrane G."/>
            <person name="Meng A."/>
            <person name="Brown T."/>
            <person name="Cohen L."/>
        </authorList>
    </citation>
    <scope>NUCLEOTIDE SEQUENCE</scope>
</reference>
<keyword evidence="5 11" id="KW-0812">Transmembrane</keyword>
<feature type="transmembrane region" description="Helical" evidence="11">
    <location>
        <begin position="126"/>
        <end position="147"/>
    </location>
</feature>
<keyword evidence="9" id="KW-0170">Cobalt</keyword>
<evidence type="ECO:0000256" key="6">
    <source>
        <dbReference type="ARBA" id="ARBA00022989"/>
    </source>
</evidence>
<dbReference type="GO" id="GO:0072665">
    <property type="term" value="P:protein localization to vacuole"/>
    <property type="evidence" value="ECO:0007669"/>
    <property type="project" value="TreeGrafter"/>
</dbReference>
<dbReference type="Pfam" id="PF04791">
    <property type="entry name" value="LMBR1"/>
    <property type="match status" value="1"/>
</dbReference>
<keyword evidence="10" id="KW-0175">Coiled coil</keyword>
<dbReference type="PANTHER" id="PTHR16130:SF2">
    <property type="entry name" value="LYSOSOMAL COBALAMIN TRANSPORT ESCORT PROTEIN LMBD1"/>
    <property type="match status" value="1"/>
</dbReference>
<feature type="transmembrane region" description="Helical" evidence="11">
    <location>
        <begin position="6"/>
        <end position="27"/>
    </location>
</feature>
<keyword evidence="3" id="KW-0813">Transport</keyword>
<keyword evidence="8" id="KW-0458">Lysosome</keyword>
<dbReference type="InterPro" id="IPR006876">
    <property type="entry name" value="LMBR1-like_membr_prot"/>
</dbReference>
<proteinExistence type="inferred from homology"/>
<feature type="transmembrane region" description="Helical" evidence="11">
    <location>
        <begin position="177"/>
        <end position="202"/>
    </location>
</feature>
<dbReference type="InterPro" id="IPR050854">
    <property type="entry name" value="LMBD1_LysCbl_Transport"/>
</dbReference>
<evidence type="ECO:0000256" key="9">
    <source>
        <dbReference type="ARBA" id="ARBA00023285"/>
    </source>
</evidence>
<gene>
    <name evidence="12" type="ORF">NSCI0253_LOCUS45415</name>
</gene>
<feature type="transmembrane region" description="Helical" evidence="11">
    <location>
        <begin position="486"/>
        <end position="508"/>
    </location>
</feature>
<dbReference type="AlphaFoldDB" id="A0A7S1B151"/>
<evidence type="ECO:0000256" key="10">
    <source>
        <dbReference type="SAM" id="Coils"/>
    </source>
</evidence>
<protein>
    <recommendedName>
        <fullName evidence="13">Lysosomal cobalamin transporter</fullName>
    </recommendedName>
</protein>
<evidence type="ECO:0008006" key="13">
    <source>
        <dbReference type="Google" id="ProtNLM"/>
    </source>
</evidence>
<feature type="transmembrane region" description="Helical" evidence="11">
    <location>
        <begin position="406"/>
        <end position="428"/>
    </location>
</feature>
<keyword evidence="6 11" id="KW-1133">Transmembrane helix</keyword>
<organism evidence="12">
    <name type="scientific">Noctiluca scintillans</name>
    <name type="common">Sea sparkle</name>
    <name type="synonym">Red tide dinoflagellate</name>
    <dbReference type="NCBI Taxonomy" id="2966"/>
    <lineage>
        <taxon>Eukaryota</taxon>
        <taxon>Sar</taxon>
        <taxon>Alveolata</taxon>
        <taxon>Dinophyceae</taxon>
        <taxon>Noctilucales</taxon>
        <taxon>Noctilucaceae</taxon>
        <taxon>Noctiluca</taxon>
    </lineage>
</organism>
<evidence type="ECO:0000313" key="12">
    <source>
        <dbReference type="EMBL" id="CAD8871058.1"/>
    </source>
</evidence>
<evidence type="ECO:0000256" key="2">
    <source>
        <dbReference type="ARBA" id="ARBA00009901"/>
    </source>
</evidence>
<evidence type="ECO:0000256" key="4">
    <source>
        <dbReference type="ARBA" id="ARBA00022628"/>
    </source>
</evidence>
<dbReference type="PANTHER" id="PTHR16130">
    <property type="entry name" value="LYSOSOMAL COBALAMIN TRANSPORTER-RELATED"/>
    <property type="match status" value="1"/>
</dbReference>
<evidence type="ECO:0000256" key="7">
    <source>
        <dbReference type="ARBA" id="ARBA00023136"/>
    </source>
</evidence>
<feature type="transmembrane region" description="Helical" evidence="11">
    <location>
        <begin position="39"/>
        <end position="63"/>
    </location>
</feature>
<evidence type="ECO:0000256" key="5">
    <source>
        <dbReference type="ARBA" id="ARBA00022692"/>
    </source>
</evidence>
<keyword evidence="4" id="KW-0846">Cobalamin</keyword>
<evidence type="ECO:0000256" key="1">
    <source>
        <dbReference type="ARBA" id="ARBA00004155"/>
    </source>
</evidence>